<evidence type="ECO:0000313" key="2">
    <source>
        <dbReference type="EMBL" id="GEL26200.1"/>
    </source>
</evidence>
<evidence type="ECO:0000313" key="3">
    <source>
        <dbReference type="Proteomes" id="UP000321685"/>
    </source>
</evidence>
<comment type="caution">
    <text evidence="2">The sequence shown here is derived from an EMBL/GenBank/DDBJ whole genome shotgun (WGS) entry which is preliminary data.</text>
</comment>
<dbReference type="Proteomes" id="UP000321685">
    <property type="component" value="Unassembled WGS sequence"/>
</dbReference>
<dbReference type="RefSeq" id="WP_147113760.1">
    <property type="nucleotide sequence ID" value="NZ_BJVJ01000079.1"/>
</dbReference>
<dbReference type="OrthoDB" id="3579877at2"/>
<dbReference type="AlphaFoldDB" id="A0A511DN11"/>
<feature type="region of interest" description="Disordered" evidence="1">
    <location>
        <begin position="1"/>
        <end position="22"/>
    </location>
</feature>
<keyword evidence="3" id="KW-1185">Reference proteome</keyword>
<organism evidence="2 3">
    <name type="scientific">Pseudonocardia sulfidoxydans NBRC 16205</name>
    <dbReference type="NCBI Taxonomy" id="1223511"/>
    <lineage>
        <taxon>Bacteria</taxon>
        <taxon>Bacillati</taxon>
        <taxon>Actinomycetota</taxon>
        <taxon>Actinomycetes</taxon>
        <taxon>Pseudonocardiales</taxon>
        <taxon>Pseudonocardiaceae</taxon>
        <taxon>Pseudonocardia</taxon>
    </lineage>
</organism>
<protein>
    <submittedName>
        <fullName evidence="2">Uncharacterized protein</fullName>
    </submittedName>
</protein>
<dbReference type="EMBL" id="BJVJ01000079">
    <property type="protein sequence ID" value="GEL26200.1"/>
    <property type="molecule type" value="Genomic_DNA"/>
</dbReference>
<reference evidence="2 3" key="1">
    <citation type="submission" date="2019-07" db="EMBL/GenBank/DDBJ databases">
        <title>Whole genome shotgun sequence of Pseudonocardia sulfidoxydans NBRC 16205.</title>
        <authorList>
            <person name="Hosoyama A."/>
            <person name="Uohara A."/>
            <person name="Ohji S."/>
            <person name="Ichikawa N."/>
        </authorList>
    </citation>
    <scope>NUCLEOTIDE SEQUENCE [LARGE SCALE GENOMIC DNA]</scope>
    <source>
        <strain evidence="2 3">NBRC 16205</strain>
    </source>
</reference>
<accession>A0A511DN11</accession>
<evidence type="ECO:0000256" key="1">
    <source>
        <dbReference type="SAM" id="MobiDB-lite"/>
    </source>
</evidence>
<name>A0A511DN11_9PSEU</name>
<sequence length="154" mass="16225">MSGDGPGSAEPARRSPRFPCSRTFRSASTPAGRLLVVGCDVPGDGPPPSVAPDVVDRLDRADIVFAVAEAEPTVLFYAEAWRVERLDGVAARAGRRVVAWFAEHPGATAMLVDPGDPHHVTTVVTSLLPALRVESLAGPGLAPPRQYPLGRPTE</sequence>
<gene>
    <name evidence="2" type="ORF">PSU4_51540</name>
</gene>
<proteinExistence type="predicted"/>